<dbReference type="PANTHER" id="PTHR31286:SF167">
    <property type="entry name" value="OS09G0268800 PROTEIN"/>
    <property type="match status" value="1"/>
</dbReference>
<gene>
    <name evidence="2" type="ORF">Ddye_020911</name>
</gene>
<dbReference type="Proteomes" id="UP001280121">
    <property type="component" value="Unassembled WGS sequence"/>
</dbReference>
<organism evidence="2 3">
    <name type="scientific">Dipteronia dyeriana</name>
    <dbReference type="NCBI Taxonomy" id="168575"/>
    <lineage>
        <taxon>Eukaryota</taxon>
        <taxon>Viridiplantae</taxon>
        <taxon>Streptophyta</taxon>
        <taxon>Embryophyta</taxon>
        <taxon>Tracheophyta</taxon>
        <taxon>Spermatophyta</taxon>
        <taxon>Magnoliopsida</taxon>
        <taxon>eudicotyledons</taxon>
        <taxon>Gunneridae</taxon>
        <taxon>Pentapetalae</taxon>
        <taxon>rosids</taxon>
        <taxon>malvids</taxon>
        <taxon>Sapindales</taxon>
        <taxon>Sapindaceae</taxon>
        <taxon>Hippocastanoideae</taxon>
        <taxon>Acereae</taxon>
        <taxon>Dipteronia</taxon>
    </lineage>
</organism>
<protein>
    <recommendedName>
        <fullName evidence="4">DUF4283 domain-containing protein</fullName>
    </recommendedName>
</protein>
<dbReference type="EMBL" id="JANJYI010000006">
    <property type="protein sequence ID" value="KAK2645716.1"/>
    <property type="molecule type" value="Genomic_DNA"/>
</dbReference>
<feature type="region of interest" description="Disordered" evidence="1">
    <location>
        <begin position="112"/>
        <end position="156"/>
    </location>
</feature>
<dbReference type="AlphaFoldDB" id="A0AAD9U0N4"/>
<evidence type="ECO:0000256" key="1">
    <source>
        <dbReference type="SAM" id="MobiDB-lite"/>
    </source>
</evidence>
<dbReference type="PANTHER" id="PTHR31286">
    <property type="entry name" value="GLYCINE-RICH CELL WALL STRUCTURAL PROTEIN 1.8-LIKE"/>
    <property type="match status" value="1"/>
</dbReference>
<evidence type="ECO:0008006" key="4">
    <source>
        <dbReference type="Google" id="ProtNLM"/>
    </source>
</evidence>
<reference evidence="2" key="1">
    <citation type="journal article" date="2023" name="Plant J.">
        <title>Genome sequences and population genomics provide insights into the demographic history, inbreeding, and mutation load of two 'living fossil' tree species of Dipteronia.</title>
        <authorList>
            <person name="Feng Y."/>
            <person name="Comes H.P."/>
            <person name="Chen J."/>
            <person name="Zhu S."/>
            <person name="Lu R."/>
            <person name="Zhang X."/>
            <person name="Li P."/>
            <person name="Qiu J."/>
            <person name="Olsen K.M."/>
            <person name="Qiu Y."/>
        </authorList>
    </citation>
    <scope>NUCLEOTIDE SEQUENCE</scope>
    <source>
        <strain evidence="2">KIB01</strain>
    </source>
</reference>
<accession>A0AAD9U0N4</accession>
<comment type="caution">
    <text evidence="2">The sequence shown here is derived from an EMBL/GenBank/DDBJ whole genome shotgun (WGS) entry which is preliminary data.</text>
</comment>
<feature type="compositionally biased region" description="Basic and acidic residues" evidence="1">
    <location>
        <begin position="119"/>
        <end position="134"/>
    </location>
</feature>
<evidence type="ECO:0000313" key="2">
    <source>
        <dbReference type="EMBL" id="KAK2645716.1"/>
    </source>
</evidence>
<evidence type="ECO:0000313" key="3">
    <source>
        <dbReference type="Proteomes" id="UP001280121"/>
    </source>
</evidence>
<sequence length="209" mass="23833">MFYFINREDRNRIWNRGPWHFRKSMIVLEKPVGFGNISQLGFNKADFWIQIHDIPVFCMNRKMAKWLAEQIGHPIKECLDEEAKKRAIKGSPSKYGSWLKAPISDRAKPRLNTQVYESFSDRSRSNETSRETERNGSVSLKGESMVSQKDEQASTATVAQNLNKEDLQETLHPIADHGPIQANGMWMDGPSPGRIEPSIVMGLLEGEQS</sequence>
<dbReference type="InterPro" id="IPR040256">
    <property type="entry name" value="At4g02000-like"/>
</dbReference>
<proteinExistence type="predicted"/>
<name>A0AAD9U0N4_9ROSI</name>
<keyword evidence="3" id="KW-1185">Reference proteome</keyword>